<reference evidence="1" key="1">
    <citation type="submission" date="2019-02" db="EMBL/GenBank/DDBJ databases">
        <authorList>
            <consortium name="Pathogen Informatics"/>
        </authorList>
    </citation>
    <scope>NUCLEOTIDE SEQUENCE</scope>
    <source>
        <strain evidence="1">3012STDY6733949</strain>
    </source>
</reference>
<protein>
    <submittedName>
        <fullName evidence="1">Uncharacterized protein</fullName>
    </submittedName>
</protein>
<dbReference type="AlphaFoldDB" id="A0A449G745"/>
<gene>
    <name evidence="1" type="ORF">NCTC1935_00176</name>
</gene>
<evidence type="ECO:0000313" key="1">
    <source>
        <dbReference type="EMBL" id="VFA81582.1"/>
    </source>
</evidence>
<accession>A0A449G745</accession>
<name>A0A449G745_NOCFR</name>
<sequence length="58" mass="6186">MVITRIIACALRNLADRIDPPAPAPAPPLIGAIDRAAAIAAIARQARLADLAHPWLRR</sequence>
<proteinExistence type="predicted"/>
<organism evidence="1">
    <name type="scientific">Nocardia farcinica</name>
    <dbReference type="NCBI Taxonomy" id="37329"/>
    <lineage>
        <taxon>Bacteria</taxon>
        <taxon>Bacillati</taxon>
        <taxon>Actinomycetota</taxon>
        <taxon>Actinomycetes</taxon>
        <taxon>Mycobacteriales</taxon>
        <taxon>Nocardiaceae</taxon>
        <taxon>Nocardia</taxon>
    </lineage>
</organism>
<dbReference type="EMBL" id="CAACYE010000005">
    <property type="protein sequence ID" value="VFA81582.1"/>
    <property type="molecule type" value="Genomic_DNA"/>
</dbReference>